<dbReference type="GO" id="GO:0030552">
    <property type="term" value="F:cAMP binding"/>
    <property type="evidence" value="ECO:0007669"/>
    <property type="project" value="UniProtKB-KW"/>
</dbReference>
<comment type="subunit">
    <text evidence="8 9">Tetramer, composed of 2 regulatory (R) and 2 catalytic (C) subunits. In the presence of cAMP it dissociates into 2 active monomeric C subunits and an R dimer.</text>
</comment>
<dbReference type="Gene3D" id="2.60.120.10">
    <property type="entry name" value="Jelly Rolls"/>
    <property type="match status" value="2"/>
</dbReference>
<keyword evidence="7 9" id="KW-0114">cAMP</keyword>
<dbReference type="InterPro" id="IPR000595">
    <property type="entry name" value="cNMP-bd_dom"/>
</dbReference>
<keyword evidence="4 9" id="KW-0116">cAMP-binding</keyword>
<dbReference type="OrthoDB" id="417078at2759"/>
<accession>A0A3N4LV91</accession>
<evidence type="ECO:0000256" key="1">
    <source>
        <dbReference type="ARBA" id="ARBA00005753"/>
    </source>
</evidence>
<keyword evidence="14" id="KW-1185">Reference proteome</keyword>
<organism evidence="13 14">
    <name type="scientific">Terfezia boudieri ATCC MYA-4762</name>
    <dbReference type="NCBI Taxonomy" id="1051890"/>
    <lineage>
        <taxon>Eukaryota</taxon>
        <taxon>Fungi</taxon>
        <taxon>Dikarya</taxon>
        <taxon>Ascomycota</taxon>
        <taxon>Pezizomycotina</taxon>
        <taxon>Pezizomycetes</taxon>
        <taxon>Pezizales</taxon>
        <taxon>Pezizaceae</taxon>
        <taxon>Terfezia</taxon>
    </lineage>
</organism>
<feature type="binding site" evidence="10">
    <location>
        <position position="295"/>
    </location>
    <ligand>
        <name>3',5'-cyclic AMP</name>
        <dbReference type="ChEBI" id="CHEBI:58165"/>
        <label>1</label>
    </ligand>
</feature>
<keyword evidence="6 9" id="KW-0547">Nucleotide-binding</keyword>
<dbReference type="FunFam" id="2.60.120.10:FF:000006">
    <property type="entry name" value="cAMP-dependent protein kinase type I-alpha regulatory subunit"/>
    <property type="match status" value="1"/>
</dbReference>
<dbReference type="InParanoid" id="A0A3N4LV91"/>
<dbReference type="GO" id="GO:0005952">
    <property type="term" value="C:cAMP-dependent protein kinase complex"/>
    <property type="evidence" value="ECO:0007669"/>
    <property type="project" value="InterPro"/>
</dbReference>
<evidence type="ECO:0000313" key="13">
    <source>
        <dbReference type="EMBL" id="RPB24561.1"/>
    </source>
</evidence>
<dbReference type="PROSITE" id="PS00888">
    <property type="entry name" value="CNMP_BINDING_1"/>
    <property type="match status" value="2"/>
</dbReference>
<dbReference type="SUPFAM" id="SSF51206">
    <property type="entry name" value="cAMP-binding domain-like"/>
    <property type="match status" value="2"/>
</dbReference>
<evidence type="ECO:0000256" key="8">
    <source>
        <dbReference type="ARBA" id="ARBA00025979"/>
    </source>
</evidence>
<evidence type="ECO:0000256" key="5">
    <source>
        <dbReference type="ARBA" id="ARBA00022737"/>
    </source>
</evidence>
<feature type="binding site" evidence="10">
    <location>
        <position position="286"/>
    </location>
    <ligand>
        <name>3',5'-cyclic AMP</name>
        <dbReference type="ChEBI" id="CHEBI:58165"/>
        <label>1</label>
    </ligand>
</feature>
<dbReference type="STRING" id="1051890.A0A3N4LV91"/>
<dbReference type="Pfam" id="PF02197">
    <property type="entry name" value="RIIa"/>
    <property type="match status" value="1"/>
</dbReference>
<dbReference type="InterPro" id="IPR018490">
    <property type="entry name" value="cNMP-bd_dom_sf"/>
</dbReference>
<dbReference type="InterPro" id="IPR003117">
    <property type="entry name" value="cAMP_dep_PK_reg_su_I/II_a/b"/>
</dbReference>
<dbReference type="PANTHER" id="PTHR11635:SF152">
    <property type="entry name" value="CAMP-DEPENDENT PROTEIN KINASE TYPE I REGULATORY SUBUNIT-RELATED"/>
    <property type="match status" value="1"/>
</dbReference>
<evidence type="ECO:0000256" key="7">
    <source>
        <dbReference type="ARBA" id="ARBA00023149"/>
    </source>
</evidence>
<dbReference type="PROSITE" id="PS50042">
    <property type="entry name" value="CNMP_BINDING_3"/>
    <property type="match status" value="2"/>
</dbReference>
<evidence type="ECO:0000256" key="6">
    <source>
        <dbReference type="ARBA" id="ARBA00022741"/>
    </source>
</evidence>
<evidence type="ECO:0000256" key="10">
    <source>
        <dbReference type="PIRSR" id="PIRSR000548-1"/>
    </source>
</evidence>
<keyword evidence="5" id="KW-0677">Repeat</keyword>
<protein>
    <recommendedName>
        <fullName evidence="2 9">cAMP-dependent protein kinase regulatory subunit</fullName>
    </recommendedName>
</protein>
<gene>
    <name evidence="13" type="ORF">L211DRAFT_176552</name>
</gene>
<dbReference type="GO" id="GO:0004862">
    <property type="term" value="F:cAMP-dependent protein kinase inhibitor activity"/>
    <property type="evidence" value="ECO:0007669"/>
    <property type="project" value="TreeGrafter"/>
</dbReference>
<dbReference type="CDD" id="cd00038">
    <property type="entry name" value="CAP_ED"/>
    <property type="match status" value="2"/>
</dbReference>
<dbReference type="GO" id="GO:0034236">
    <property type="term" value="F:protein kinase A catalytic subunit binding"/>
    <property type="evidence" value="ECO:0007669"/>
    <property type="project" value="TreeGrafter"/>
</dbReference>
<feature type="binding site" evidence="10">
    <location>
        <position position="407"/>
    </location>
    <ligand>
        <name>3',5'-cyclic AMP</name>
        <dbReference type="ChEBI" id="CHEBI:58165"/>
        <label>2</label>
    </ligand>
</feature>
<dbReference type="Pfam" id="PF00027">
    <property type="entry name" value="cNMP_binding"/>
    <property type="match status" value="2"/>
</dbReference>
<dbReference type="InterPro" id="IPR050503">
    <property type="entry name" value="cAMP-dep_PK_reg_su-like"/>
</dbReference>
<dbReference type="InterPro" id="IPR018488">
    <property type="entry name" value="cNMP-bd_CS"/>
</dbReference>
<dbReference type="Proteomes" id="UP000267821">
    <property type="component" value="Unassembled WGS sequence"/>
</dbReference>
<evidence type="ECO:0000259" key="12">
    <source>
        <dbReference type="PROSITE" id="PS50042"/>
    </source>
</evidence>
<evidence type="ECO:0000256" key="11">
    <source>
        <dbReference type="SAM" id="MobiDB-lite"/>
    </source>
</evidence>
<feature type="binding site" evidence="10">
    <location>
        <position position="416"/>
    </location>
    <ligand>
        <name>3',5'-cyclic AMP</name>
        <dbReference type="ChEBI" id="CHEBI:58165"/>
        <label>2</label>
    </ligand>
</feature>
<reference evidence="13 14" key="1">
    <citation type="journal article" date="2018" name="Nat. Ecol. Evol.">
        <title>Pezizomycetes genomes reveal the molecular basis of ectomycorrhizal truffle lifestyle.</title>
        <authorList>
            <person name="Murat C."/>
            <person name="Payen T."/>
            <person name="Noel B."/>
            <person name="Kuo A."/>
            <person name="Morin E."/>
            <person name="Chen J."/>
            <person name="Kohler A."/>
            <person name="Krizsan K."/>
            <person name="Balestrini R."/>
            <person name="Da Silva C."/>
            <person name="Montanini B."/>
            <person name="Hainaut M."/>
            <person name="Levati E."/>
            <person name="Barry K.W."/>
            <person name="Belfiori B."/>
            <person name="Cichocki N."/>
            <person name="Clum A."/>
            <person name="Dockter R.B."/>
            <person name="Fauchery L."/>
            <person name="Guy J."/>
            <person name="Iotti M."/>
            <person name="Le Tacon F."/>
            <person name="Lindquist E.A."/>
            <person name="Lipzen A."/>
            <person name="Malagnac F."/>
            <person name="Mello A."/>
            <person name="Molinier V."/>
            <person name="Miyauchi S."/>
            <person name="Poulain J."/>
            <person name="Riccioni C."/>
            <person name="Rubini A."/>
            <person name="Sitrit Y."/>
            <person name="Splivallo R."/>
            <person name="Traeger S."/>
            <person name="Wang M."/>
            <person name="Zifcakova L."/>
            <person name="Wipf D."/>
            <person name="Zambonelli A."/>
            <person name="Paolocci F."/>
            <person name="Nowrousian M."/>
            <person name="Ottonello S."/>
            <person name="Baldrian P."/>
            <person name="Spatafora J.W."/>
            <person name="Henrissat B."/>
            <person name="Nagy L.G."/>
            <person name="Aury J.M."/>
            <person name="Wincker P."/>
            <person name="Grigoriev I.V."/>
            <person name="Bonfante P."/>
            <person name="Martin F.M."/>
        </authorList>
    </citation>
    <scope>NUCLEOTIDE SEQUENCE [LARGE SCALE GENOMIC DNA]</scope>
    <source>
        <strain evidence="13 14">ATCC MYA-4762</strain>
    </source>
</reference>
<dbReference type="PROSITE" id="PS00889">
    <property type="entry name" value="CNMP_BINDING_2"/>
    <property type="match status" value="2"/>
</dbReference>
<dbReference type="InterPro" id="IPR014710">
    <property type="entry name" value="RmlC-like_jellyroll"/>
</dbReference>
<evidence type="ECO:0000256" key="3">
    <source>
        <dbReference type="ARBA" id="ARBA00022553"/>
    </source>
</evidence>
<evidence type="ECO:0000256" key="9">
    <source>
        <dbReference type="PIRNR" id="PIRNR000548"/>
    </source>
</evidence>
<evidence type="ECO:0000256" key="4">
    <source>
        <dbReference type="ARBA" id="ARBA00022566"/>
    </source>
</evidence>
<proteinExistence type="inferred from homology"/>
<feature type="domain" description="Cyclic nucleotide-binding" evidence="12">
    <location>
        <begin position="208"/>
        <end position="337"/>
    </location>
</feature>
<dbReference type="InterPro" id="IPR012198">
    <property type="entry name" value="cAMP_dep_PK_reg_su"/>
</dbReference>
<feature type="compositionally biased region" description="Basic and acidic residues" evidence="11">
    <location>
        <begin position="76"/>
        <end position="90"/>
    </location>
</feature>
<dbReference type="AlphaFoldDB" id="A0A3N4LV91"/>
<dbReference type="Gene3D" id="1.20.890.10">
    <property type="entry name" value="cAMP-dependent protein kinase regulatory subunit, dimerization-anchoring domain"/>
    <property type="match status" value="1"/>
</dbReference>
<feature type="region of interest" description="Disordered" evidence="11">
    <location>
        <begin position="70"/>
        <end position="104"/>
    </location>
</feature>
<dbReference type="GO" id="GO:0005634">
    <property type="term" value="C:nucleus"/>
    <property type="evidence" value="ECO:0007669"/>
    <property type="project" value="TreeGrafter"/>
</dbReference>
<name>A0A3N4LV91_9PEZI</name>
<dbReference type="FunFam" id="2.60.120.10:FF:000039">
    <property type="entry name" value="cAMP-dependent protein kinase regulatory subunit"/>
    <property type="match status" value="1"/>
</dbReference>
<evidence type="ECO:0000256" key="2">
    <source>
        <dbReference type="ARBA" id="ARBA00020355"/>
    </source>
</evidence>
<comment type="similarity">
    <text evidence="1 9">Belongs to the cAMP-dependent kinase regulatory chain family.</text>
</comment>
<dbReference type="CDD" id="cd12098">
    <property type="entry name" value="DD_R_ScPKA-like"/>
    <property type="match status" value="1"/>
</dbReference>
<dbReference type="SMART" id="SM00394">
    <property type="entry name" value="RIIa"/>
    <property type="match status" value="1"/>
</dbReference>
<dbReference type="SMART" id="SM00100">
    <property type="entry name" value="cNMP"/>
    <property type="match status" value="2"/>
</dbReference>
<dbReference type="EMBL" id="ML121541">
    <property type="protein sequence ID" value="RPB24561.1"/>
    <property type="molecule type" value="Genomic_DNA"/>
</dbReference>
<evidence type="ECO:0000313" key="14">
    <source>
        <dbReference type="Proteomes" id="UP000267821"/>
    </source>
</evidence>
<dbReference type="PRINTS" id="PR00103">
    <property type="entry name" value="CAMPKINASE"/>
</dbReference>
<sequence length="472" mass="52083">MSLPAEYVEEINMLERDVARSQPKDILQFCANHFNRRLEAQRSEFLIKGQSTHNPFKMSVMSEVDRFPGTLGGLDGPRDGHRGASESIREETEEEMGSSPTSPVFRNTFAAGPETRTPITPHSPFSPRGAANIFSFDSGAGGTRGNTLSPNSAFGHDMPHNFNMNRRTSVSAESLMPSAASDEWTPPTYPKTEEQMNRLRTAVARNFLFTSLEEDQFSQVLMALNEKPIPAQGTRVITQGDVGDFFYVVDRGSFDVYVNNSGKIESGPNGMGRKVNSVGPGGSFGELALMYNAPRAATIISTVPHAILWSLDRVTFRRILMENTFKRRRMYEAFLEEVPILTALTMAERAKVADVLQTHTFAPGETIIREGDPGDNFYIVESGTADVFKTGVEGILKTYRKGDYFGELALLNDQPRAASIIARTKIKVASLGKDGFVRLLGPAVDIMRRNDPTLKEDVGPLDHMETSGPFDP</sequence>
<dbReference type="GO" id="GO:0033554">
    <property type="term" value="P:cellular response to stress"/>
    <property type="evidence" value="ECO:0007669"/>
    <property type="project" value="UniProtKB-ARBA"/>
</dbReference>
<dbReference type="FunCoup" id="A0A3N4LV91">
    <property type="interactions" value="406"/>
</dbReference>
<feature type="domain" description="Cyclic nucleotide-binding" evidence="12">
    <location>
        <begin position="340"/>
        <end position="457"/>
    </location>
</feature>
<dbReference type="PIRSF" id="PIRSF000548">
    <property type="entry name" value="PK_regulatory"/>
    <property type="match status" value="1"/>
</dbReference>
<dbReference type="PANTHER" id="PTHR11635">
    <property type="entry name" value="CAMP-DEPENDENT PROTEIN KINASE REGULATORY CHAIN"/>
    <property type="match status" value="1"/>
</dbReference>
<dbReference type="GO" id="GO:0005829">
    <property type="term" value="C:cytosol"/>
    <property type="evidence" value="ECO:0007669"/>
    <property type="project" value="TreeGrafter"/>
</dbReference>
<keyword evidence="3" id="KW-0597">Phosphoprotein</keyword>